<dbReference type="Gene3D" id="3.80.10.10">
    <property type="entry name" value="Ribonuclease Inhibitor"/>
    <property type="match status" value="5"/>
</dbReference>
<organism evidence="1 2">
    <name type="scientific">Alloprevotella rava F0323</name>
    <dbReference type="NCBI Taxonomy" id="679199"/>
    <lineage>
        <taxon>Bacteria</taxon>
        <taxon>Pseudomonadati</taxon>
        <taxon>Bacteroidota</taxon>
        <taxon>Bacteroidia</taxon>
        <taxon>Bacteroidales</taxon>
        <taxon>Prevotellaceae</taxon>
        <taxon>Alloprevotella</taxon>
    </lineage>
</organism>
<dbReference type="PANTHER" id="PTHR45661:SF3">
    <property type="entry name" value="IG-LIKE DOMAIN-CONTAINING PROTEIN"/>
    <property type="match status" value="1"/>
</dbReference>
<dbReference type="PATRIC" id="fig|679199.3.peg.2066"/>
<dbReference type="SUPFAM" id="SSF52058">
    <property type="entry name" value="L domain-like"/>
    <property type="match status" value="2"/>
</dbReference>
<evidence type="ECO:0008006" key="3">
    <source>
        <dbReference type="Google" id="ProtNLM"/>
    </source>
</evidence>
<dbReference type="AlphaFoldDB" id="G5GE62"/>
<accession>G5GE62</accession>
<comment type="caution">
    <text evidence="1">The sequence shown here is derived from an EMBL/GenBank/DDBJ whole genome shotgun (WGS) entry which is preliminary data.</text>
</comment>
<dbReference type="OrthoDB" id="1055919at2"/>
<evidence type="ECO:0000313" key="2">
    <source>
        <dbReference type="Proteomes" id="UP000015993"/>
    </source>
</evidence>
<dbReference type="EMBL" id="ACZK01000035">
    <property type="protein sequence ID" value="EHG21049.1"/>
    <property type="molecule type" value="Genomic_DNA"/>
</dbReference>
<keyword evidence="2" id="KW-1185">Reference proteome</keyword>
<dbReference type="InterPro" id="IPR053139">
    <property type="entry name" value="Surface_bspA-like"/>
</dbReference>
<evidence type="ECO:0000313" key="1">
    <source>
        <dbReference type="EMBL" id="EHG21049.1"/>
    </source>
</evidence>
<dbReference type="HOGENOM" id="CLU_009157_0_0_10"/>
<dbReference type="InterPro" id="IPR026906">
    <property type="entry name" value="LRR_5"/>
</dbReference>
<name>G5GE62_9BACT</name>
<reference evidence="1 2" key="1">
    <citation type="submission" date="2011-08" db="EMBL/GenBank/DDBJ databases">
        <title>The Genome Sequence of Prevotella sp. oral taxon 302 str. F0323.</title>
        <authorList>
            <consortium name="The Broad Institute Genome Sequencing Platform"/>
            <person name="Earl A."/>
            <person name="Ward D."/>
            <person name="Feldgarden M."/>
            <person name="Gevers D."/>
            <person name="Izard J."/>
            <person name="Blanton J.M."/>
            <person name="Baranova O.V."/>
            <person name="Tanner A.C."/>
            <person name="Dewhirst F.E."/>
            <person name="Young S.K."/>
            <person name="Zeng Q."/>
            <person name="Gargeya S."/>
            <person name="Fitzgerald M."/>
            <person name="Haas B."/>
            <person name="Abouelleil A."/>
            <person name="Alvarado L."/>
            <person name="Arachchi H.M."/>
            <person name="Berlin A."/>
            <person name="Brown A."/>
            <person name="Chapman S.B."/>
            <person name="Chen Z."/>
            <person name="Dunbar C."/>
            <person name="Freedman E."/>
            <person name="Gearin G."/>
            <person name="Gellesch M."/>
            <person name="Goldberg J."/>
            <person name="Griggs A."/>
            <person name="Gujja S."/>
            <person name="Heiman D."/>
            <person name="Howarth C."/>
            <person name="Larson L."/>
            <person name="Lui A."/>
            <person name="MacDonald P.J.P."/>
            <person name="Montmayeur A."/>
            <person name="Murphy C."/>
            <person name="Neiman D."/>
            <person name="Pearson M."/>
            <person name="Priest M."/>
            <person name="Roberts A."/>
            <person name="Saif S."/>
            <person name="Shea T."/>
            <person name="Shenoy N."/>
            <person name="Sisk P."/>
            <person name="Stolte C."/>
            <person name="Sykes S."/>
            <person name="Wortman J."/>
            <person name="Nusbaum C."/>
            <person name="Birren B."/>
        </authorList>
    </citation>
    <scope>NUCLEOTIDE SEQUENCE [LARGE SCALE GENOMIC DNA]</scope>
    <source>
        <strain evidence="1 2">F0323</strain>
    </source>
</reference>
<dbReference type="PANTHER" id="PTHR45661">
    <property type="entry name" value="SURFACE ANTIGEN"/>
    <property type="match status" value="1"/>
</dbReference>
<sequence length="1129" mass="125167">MLLLSVIPTGLYAYTNGQIVKIGGMNYKVTSVALYQLAFLNAPGKVGHLVIPKTVPDGQGTTFTVTGVTFVGGYNCDKITSVKLPESITYLDAGIFKDASLETINIPKNVKRIEENANTQLKKVPKYTVDTENPYFSSDDKGALYSKNKKTLRFVPSDIPLVNGAYTVDSNVDSIKNSCFSLINGLKKIVLPPNLKDISVGYPSIAPIDELEEFEMPTGGTTLFSVKEGVLCKGDVLMFYPRAKKTEEYTVPDDITTLAGFAIAYPKEMKKINLNKVTSLAKSSLFSAYKLSEITLPKDLKKYNPTTKMGMEPGCFGACTKVEKYIVPTENTDFEAVDGVIYSKPQRDILYFYPAGKPGEVYGILSTTKVIEALSFWSVQNLKRMTFPAGLDSIKEEAFRQLPKLEKVAFEEPSNITHLGTAVFRACPKLTEVTLPSKVTSLDKPFDGCSNLETINVPNGSQLKTLRSNSFSTNKNLKHFNFQGTCQLEKIESNAFAYLKNLESFTFPKTVKEIETNAFRGCAGMKTAVFPSDAEIEVIGAGAFADCGLTNFTVPNNVKEIKREAFNKCTALTVVNISEKTTTISPEAFKGCSKLTELNVSKKHTVYSSVDGYLLTKNKETLVIFPPGKANDRFTLLPPSIKKIGDYAFFDCKELKNVVIPNLVESIGERSFGLCSNLNTITFLCENKINPANISQVPNKRSFDDGNEAPNLMQNIDIHVRKEKLSEYNSDSFYHGKFKSISPSFMHGTEEYIAVSDMAVDMLKTTSTDETFVFPAKVTHNSKNYVVSLVGDYAFDGVTSKMKEVVVTKDVTYVGAKAFMTDKDHDKSTIQSVFFIESNPTKEMLSTTRFDLDDTGNNYSEFAKTTTIYVKKTALPIYKTTWAKKVYNFTTEVEDPSPFDFTSQLEFKIKDLKIRNMYGTFAREFDVDFRDYYVENHRSAIAAFVASTKILDGIGDYGTTDKHVQMTSVDKKGGYANSYSYVPAYTGVLLKVLDKEATDADFYYTIGEQDNQTYTVVDNVMTGVTVNPVTPLVVTSADPIYLVQKGVFCKADGNIVKFPIHKAYMKFSALPAGARVFFDFDDTTTGIESVEVENTNRGTGTYYNLQGQRINKPQQAGLYILNGAKVIVK</sequence>
<dbReference type="RefSeq" id="WP_009348404.1">
    <property type="nucleotide sequence ID" value="NZ_JH376836.1"/>
</dbReference>
<dbReference type="Pfam" id="PF13306">
    <property type="entry name" value="LRR_5"/>
    <property type="match status" value="5"/>
</dbReference>
<dbReference type="STRING" id="679199.HMPREF9332_01864"/>
<dbReference type="eggNOG" id="COG5492">
    <property type="taxonomic scope" value="Bacteria"/>
</dbReference>
<proteinExistence type="predicted"/>
<protein>
    <recommendedName>
        <fullName evidence="3">Cell surface protein</fullName>
    </recommendedName>
</protein>
<dbReference type="Proteomes" id="UP000015993">
    <property type="component" value="Unassembled WGS sequence"/>
</dbReference>
<gene>
    <name evidence="1" type="ORF">HMPREF9332_01864</name>
</gene>
<dbReference type="InterPro" id="IPR032675">
    <property type="entry name" value="LRR_dom_sf"/>
</dbReference>